<evidence type="ECO:0000313" key="1">
    <source>
        <dbReference type="EMBL" id="MBX57962.1"/>
    </source>
</evidence>
<accession>A0A2P2PTC4</accession>
<dbReference type="AlphaFoldDB" id="A0A2P2PTC4"/>
<protein>
    <submittedName>
        <fullName evidence="1">Uncharacterized protein</fullName>
    </submittedName>
</protein>
<organism evidence="1">
    <name type="scientific">Rhizophora mucronata</name>
    <name type="common">Asiatic mangrove</name>
    <dbReference type="NCBI Taxonomy" id="61149"/>
    <lineage>
        <taxon>Eukaryota</taxon>
        <taxon>Viridiplantae</taxon>
        <taxon>Streptophyta</taxon>
        <taxon>Embryophyta</taxon>
        <taxon>Tracheophyta</taxon>
        <taxon>Spermatophyta</taxon>
        <taxon>Magnoliopsida</taxon>
        <taxon>eudicotyledons</taxon>
        <taxon>Gunneridae</taxon>
        <taxon>Pentapetalae</taxon>
        <taxon>rosids</taxon>
        <taxon>fabids</taxon>
        <taxon>Malpighiales</taxon>
        <taxon>Rhizophoraceae</taxon>
        <taxon>Rhizophora</taxon>
    </lineage>
</organism>
<dbReference type="EMBL" id="GGEC01077478">
    <property type="protein sequence ID" value="MBX57962.1"/>
    <property type="molecule type" value="Transcribed_RNA"/>
</dbReference>
<reference evidence="1" key="1">
    <citation type="submission" date="2018-02" db="EMBL/GenBank/DDBJ databases">
        <title>Rhizophora mucronata_Transcriptome.</title>
        <authorList>
            <person name="Meera S.P."/>
            <person name="Sreeshan A."/>
            <person name="Augustine A."/>
        </authorList>
    </citation>
    <scope>NUCLEOTIDE SEQUENCE</scope>
    <source>
        <tissue evidence="1">Leaf</tissue>
    </source>
</reference>
<proteinExistence type="predicted"/>
<sequence>MTAASCYNYFLVFCLARLHHSMCIIVDFRDRSKRVSCLFSAYGVAFCVF</sequence>
<name>A0A2P2PTC4_RHIMU</name>